<evidence type="ECO:0000313" key="1">
    <source>
        <dbReference type="EMBL" id="SDN97402.1"/>
    </source>
</evidence>
<protein>
    <submittedName>
        <fullName evidence="1">Uncharacterized protein</fullName>
    </submittedName>
</protein>
<evidence type="ECO:0000313" key="2">
    <source>
        <dbReference type="Proteomes" id="UP000198793"/>
    </source>
</evidence>
<reference evidence="1 2" key="1">
    <citation type="submission" date="2016-10" db="EMBL/GenBank/DDBJ databases">
        <authorList>
            <person name="de Groot N.N."/>
        </authorList>
    </citation>
    <scope>NUCLEOTIDE SEQUENCE [LARGE SCALE GENOMIC DNA]</scope>
    <source>
        <strain evidence="2">L7-484,KACC 16230,DSM 25025</strain>
    </source>
</reference>
<dbReference type="EMBL" id="FNIT01000002">
    <property type="protein sequence ID" value="SDN97402.1"/>
    <property type="molecule type" value="Genomic_DNA"/>
</dbReference>
<organism evidence="1 2">
    <name type="scientific">Aureimonas jatrophae</name>
    <dbReference type="NCBI Taxonomy" id="1166073"/>
    <lineage>
        <taxon>Bacteria</taxon>
        <taxon>Pseudomonadati</taxon>
        <taxon>Pseudomonadota</taxon>
        <taxon>Alphaproteobacteria</taxon>
        <taxon>Hyphomicrobiales</taxon>
        <taxon>Aurantimonadaceae</taxon>
        <taxon>Aureimonas</taxon>
    </lineage>
</organism>
<proteinExistence type="predicted"/>
<dbReference type="Proteomes" id="UP000198793">
    <property type="component" value="Unassembled WGS sequence"/>
</dbReference>
<dbReference type="AlphaFoldDB" id="A0A1H0FS74"/>
<dbReference type="RefSeq" id="WP_139183956.1">
    <property type="nucleotide sequence ID" value="NZ_FNIT01000002.1"/>
</dbReference>
<name>A0A1H0FS74_9HYPH</name>
<sequence>MNSLSNRVVRAEKQSGIKDRPPAYGEAWWTCYARDGHQAEDIAEAARLSGVTVGPLDVVLVGFMDPKAPTYWPIPPMESWSVGGTHV</sequence>
<keyword evidence="2" id="KW-1185">Reference proteome</keyword>
<gene>
    <name evidence="1" type="ORF">SAMN05192530_102646</name>
</gene>
<dbReference type="STRING" id="1166073.SAMN05192530_102646"/>
<accession>A0A1H0FS74</accession>